<evidence type="ECO:0000313" key="1">
    <source>
        <dbReference type="EMBL" id="KAI9905128.1"/>
    </source>
</evidence>
<keyword evidence="2" id="KW-1185">Reference proteome</keyword>
<reference evidence="1 2" key="1">
    <citation type="journal article" date="2022" name="bioRxiv">
        <title>The genome of the oomycete Peronosclerospora sorghi, a cosmopolitan pathogen of maize and sorghum, is inflated with dispersed pseudogenes.</title>
        <authorList>
            <person name="Fletcher K."/>
            <person name="Martin F."/>
            <person name="Isakeit T."/>
            <person name="Cavanaugh K."/>
            <person name="Magill C."/>
            <person name="Michelmore R."/>
        </authorList>
    </citation>
    <scope>NUCLEOTIDE SEQUENCE [LARGE SCALE GENOMIC DNA]</scope>
    <source>
        <strain evidence="1">P6</strain>
    </source>
</reference>
<name>A0ACC0VGZ1_9STRA</name>
<gene>
    <name evidence="1" type="ORF">PsorP6_014039</name>
</gene>
<dbReference type="EMBL" id="CM047588">
    <property type="protein sequence ID" value="KAI9905128.1"/>
    <property type="molecule type" value="Genomic_DNA"/>
</dbReference>
<organism evidence="1 2">
    <name type="scientific">Peronosclerospora sorghi</name>
    <dbReference type="NCBI Taxonomy" id="230839"/>
    <lineage>
        <taxon>Eukaryota</taxon>
        <taxon>Sar</taxon>
        <taxon>Stramenopiles</taxon>
        <taxon>Oomycota</taxon>
        <taxon>Peronosporomycetes</taxon>
        <taxon>Peronosporales</taxon>
        <taxon>Peronosporaceae</taxon>
        <taxon>Peronosclerospora</taxon>
    </lineage>
</organism>
<sequence length="80" mass="9466">MDDKFKKSFQNKNHDSLFENIGGLIFLKTKHKKKRLCAPNNKKLRLGIVHIFHDATSIAHPGILRTYMLVSQWSWWNNMQ</sequence>
<accession>A0ACC0VGZ1</accession>
<proteinExistence type="predicted"/>
<protein>
    <submittedName>
        <fullName evidence="1">Uncharacterized protein</fullName>
    </submittedName>
</protein>
<dbReference type="Proteomes" id="UP001163321">
    <property type="component" value="Chromosome 9"/>
</dbReference>
<evidence type="ECO:0000313" key="2">
    <source>
        <dbReference type="Proteomes" id="UP001163321"/>
    </source>
</evidence>
<comment type="caution">
    <text evidence="1">The sequence shown here is derived from an EMBL/GenBank/DDBJ whole genome shotgun (WGS) entry which is preliminary data.</text>
</comment>